<dbReference type="InterPro" id="IPR007267">
    <property type="entry name" value="GtrA_DPMS_TM"/>
</dbReference>
<keyword evidence="3 6" id="KW-0812">Transmembrane</keyword>
<keyword evidence="9" id="KW-1185">Reference proteome</keyword>
<dbReference type="PANTHER" id="PTHR38459:SF6">
    <property type="entry name" value="ARABINOGALACTAN BIOSYNTHESIS RECRUITING PROTEIN RV3789"/>
    <property type="match status" value="1"/>
</dbReference>
<keyword evidence="5 6" id="KW-0472">Membrane</keyword>
<dbReference type="GO" id="GO:0000271">
    <property type="term" value="P:polysaccharide biosynthetic process"/>
    <property type="evidence" value="ECO:0007669"/>
    <property type="project" value="InterPro"/>
</dbReference>
<protein>
    <submittedName>
        <fullName evidence="8">GtrA-like protein</fullName>
    </submittedName>
</protein>
<feature type="transmembrane region" description="Helical" evidence="6">
    <location>
        <begin position="44"/>
        <end position="66"/>
    </location>
</feature>
<evidence type="ECO:0000256" key="6">
    <source>
        <dbReference type="SAM" id="Phobius"/>
    </source>
</evidence>
<evidence type="ECO:0000256" key="4">
    <source>
        <dbReference type="ARBA" id="ARBA00022989"/>
    </source>
</evidence>
<comment type="similarity">
    <text evidence="2">Belongs to the GtrA family.</text>
</comment>
<evidence type="ECO:0000313" key="9">
    <source>
        <dbReference type="Proteomes" id="UP000271587"/>
    </source>
</evidence>
<proteinExistence type="inferred from homology"/>
<dbReference type="Pfam" id="PF04138">
    <property type="entry name" value="GtrA_DPMS_TM"/>
    <property type="match status" value="1"/>
</dbReference>
<feature type="transmembrane region" description="Helical" evidence="6">
    <location>
        <begin position="87"/>
        <end position="108"/>
    </location>
</feature>
<accession>A0A3G6IXU1</accession>
<keyword evidence="4 6" id="KW-1133">Transmembrane helix</keyword>
<dbReference type="GO" id="GO:0005886">
    <property type="term" value="C:plasma membrane"/>
    <property type="evidence" value="ECO:0007669"/>
    <property type="project" value="TreeGrafter"/>
</dbReference>
<dbReference type="PANTHER" id="PTHR38459">
    <property type="entry name" value="PROPHAGE BACTOPRENOL-LINKED GLUCOSE TRANSLOCASE HOMOLOG"/>
    <property type="match status" value="1"/>
</dbReference>
<organism evidence="8 9">
    <name type="scientific">Corynebacterium gerontici</name>
    <dbReference type="NCBI Taxonomy" id="2079234"/>
    <lineage>
        <taxon>Bacteria</taxon>
        <taxon>Bacillati</taxon>
        <taxon>Actinomycetota</taxon>
        <taxon>Actinomycetes</taxon>
        <taxon>Mycobacteriales</taxon>
        <taxon>Corynebacteriaceae</taxon>
        <taxon>Corynebacterium</taxon>
    </lineage>
</organism>
<feature type="transmembrane region" description="Helical" evidence="6">
    <location>
        <begin position="120"/>
        <end position="141"/>
    </location>
</feature>
<evidence type="ECO:0000256" key="3">
    <source>
        <dbReference type="ARBA" id="ARBA00022692"/>
    </source>
</evidence>
<dbReference type="KEGG" id="cgk:CGERO_00590"/>
<evidence type="ECO:0000259" key="7">
    <source>
        <dbReference type="Pfam" id="PF04138"/>
    </source>
</evidence>
<dbReference type="RefSeq" id="WP_245998838.1">
    <property type="nucleotide sequence ID" value="NZ_CP033897.1"/>
</dbReference>
<evidence type="ECO:0000256" key="1">
    <source>
        <dbReference type="ARBA" id="ARBA00004141"/>
    </source>
</evidence>
<name>A0A3G6IXU1_9CORY</name>
<evidence type="ECO:0000256" key="2">
    <source>
        <dbReference type="ARBA" id="ARBA00009399"/>
    </source>
</evidence>
<comment type="subcellular location">
    <subcellularLocation>
        <location evidence="1">Membrane</location>
        <topology evidence="1">Multi-pass membrane protein</topology>
    </subcellularLocation>
</comment>
<dbReference type="AlphaFoldDB" id="A0A3G6IXU1"/>
<feature type="domain" description="GtrA/DPMS transmembrane" evidence="7">
    <location>
        <begin position="27"/>
        <end position="147"/>
    </location>
</feature>
<evidence type="ECO:0000313" key="8">
    <source>
        <dbReference type="EMBL" id="AZA10456.1"/>
    </source>
</evidence>
<dbReference type="Proteomes" id="UP000271587">
    <property type="component" value="Chromosome"/>
</dbReference>
<sequence length="147" mass="16009">MKAEYTADPIAGALAEPQNGLAAQGTKFLISGAISAVVDLSITFFFQTIIGFGAFGGRTVGFIFGTTTAYLINRRWTFRAAPSTKRFLQVVVLYTITFFINVGGHKILYSFFTEHHMAEAVAIVVAFVISQGVATVINFVVQRTLIF</sequence>
<evidence type="ECO:0000256" key="5">
    <source>
        <dbReference type="ARBA" id="ARBA00023136"/>
    </source>
</evidence>
<dbReference type="EMBL" id="CP033897">
    <property type="protein sequence ID" value="AZA10456.1"/>
    <property type="molecule type" value="Genomic_DNA"/>
</dbReference>
<dbReference type="InterPro" id="IPR051401">
    <property type="entry name" value="GtrA_CellWall_Glycosyl"/>
</dbReference>
<gene>
    <name evidence="8" type="ORF">CGERO_00590</name>
</gene>
<reference evidence="8 9" key="1">
    <citation type="submission" date="2018-11" db="EMBL/GenBank/DDBJ databases">
        <authorList>
            <person name="Kleinhagauer T."/>
            <person name="Glaeser S.P."/>
            <person name="Spergser J."/>
            <person name="Ruckert C."/>
            <person name="Kaempfer P."/>
            <person name="Busse H.-J."/>
        </authorList>
    </citation>
    <scope>NUCLEOTIDE SEQUENCE [LARGE SCALE GENOMIC DNA]</scope>
    <source>
        <strain evidence="8 9">W8</strain>
    </source>
</reference>